<dbReference type="RefSeq" id="WP_130544224.1">
    <property type="nucleotide sequence ID" value="NZ_SGXA01000005.1"/>
</dbReference>
<dbReference type="InterPro" id="IPR042097">
    <property type="entry name" value="Aminopeptidase_N-like_N_sf"/>
</dbReference>
<dbReference type="PANTHER" id="PTHR11533">
    <property type="entry name" value="PROTEASE M1 ZINC METALLOPROTEASE"/>
    <property type="match status" value="1"/>
</dbReference>
<accession>A0A4Q7MEV1</accession>
<dbReference type="Gene3D" id="1.10.390.10">
    <property type="entry name" value="Neutral Protease Domain 2"/>
    <property type="match status" value="1"/>
</dbReference>
<keyword evidence="1" id="KW-0732">Signal</keyword>
<dbReference type="GO" id="GO:0005615">
    <property type="term" value="C:extracellular space"/>
    <property type="evidence" value="ECO:0007669"/>
    <property type="project" value="TreeGrafter"/>
</dbReference>
<evidence type="ECO:0000256" key="1">
    <source>
        <dbReference type="SAM" id="SignalP"/>
    </source>
</evidence>
<dbReference type="Pfam" id="PF17900">
    <property type="entry name" value="Peptidase_M1_N"/>
    <property type="match status" value="1"/>
</dbReference>
<dbReference type="InterPro" id="IPR027268">
    <property type="entry name" value="Peptidase_M4/M1_CTD_sf"/>
</dbReference>
<dbReference type="Proteomes" id="UP000293874">
    <property type="component" value="Unassembled WGS sequence"/>
</dbReference>
<evidence type="ECO:0000259" key="3">
    <source>
        <dbReference type="Pfam" id="PF17900"/>
    </source>
</evidence>
<dbReference type="InterPro" id="IPR045357">
    <property type="entry name" value="Aminopeptidase_N-like_N"/>
</dbReference>
<dbReference type="GO" id="GO:0070006">
    <property type="term" value="F:metalloaminopeptidase activity"/>
    <property type="evidence" value="ECO:0007669"/>
    <property type="project" value="TreeGrafter"/>
</dbReference>
<dbReference type="GO" id="GO:0043171">
    <property type="term" value="P:peptide catabolic process"/>
    <property type="evidence" value="ECO:0007669"/>
    <property type="project" value="TreeGrafter"/>
</dbReference>
<dbReference type="SUPFAM" id="SSF63737">
    <property type="entry name" value="Leukotriene A4 hydrolase N-terminal domain"/>
    <property type="match status" value="1"/>
</dbReference>
<dbReference type="EMBL" id="SGXA01000005">
    <property type="protein sequence ID" value="RZS65568.1"/>
    <property type="molecule type" value="Genomic_DNA"/>
</dbReference>
<dbReference type="InterPro" id="IPR014782">
    <property type="entry name" value="Peptidase_M1_dom"/>
</dbReference>
<feature type="chain" id="PRO_5020267581" evidence="1">
    <location>
        <begin position="31"/>
        <end position="561"/>
    </location>
</feature>
<name>A0A4Q7MEV1_9BACT</name>
<keyword evidence="5" id="KW-1185">Reference proteome</keyword>
<feature type="domain" description="Aminopeptidase N-like N-terminal" evidence="3">
    <location>
        <begin position="60"/>
        <end position="237"/>
    </location>
</feature>
<reference evidence="4 5" key="1">
    <citation type="submission" date="2019-02" db="EMBL/GenBank/DDBJ databases">
        <title>Genomic Encyclopedia of Type Strains, Phase IV (KMG-IV): sequencing the most valuable type-strain genomes for metagenomic binning, comparative biology and taxonomic classification.</title>
        <authorList>
            <person name="Goeker M."/>
        </authorList>
    </citation>
    <scope>NUCLEOTIDE SEQUENCE [LARGE SCALE GENOMIC DNA]</scope>
    <source>
        <strain evidence="4 5">DSM 18116</strain>
    </source>
</reference>
<dbReference type="GO" id="GO:0008270">
    <property type="term" value="F:zinc ion binding"/>
    <property type="evidence" value="ECO:0007669"/>
    <property type="project" value="InterPro"/>
</dbReference>
<gene>
    <name evidence="4" type="ORF">EV199_5742</name>
</gene>
<dbReference type="PROSITE" id="PS51257">
    <property type="entry name" value="PROKAR_LIPOPROTEIN"/>
    <property type="match status" value="1"/>
</dbReference>
<dbReference type="GO" id="GO:0016020">
    <property type="term" value="C:membrane"/>
    <property type="evidence" value="ECO:0007669"/>
    <property type="project" value="TreeGrafter"/>
</dbReference>
<protein>
    <submittedName>
        <fullName evidence="4">Peptidase M1-like protein</fullName>
    </submittedName>
</protein>
<sequence length="561" mass="63527">MVPQPRLRSLSAALSLICAGLLATSTSCTAQPLSSKKVFTHQDTLRGSITPERAWWNVLKYAITVEPDYNTKTIKGTNTISFAVLQSSSKMQIDLQQPMELLSAKWNNTDIPFKRDGNVFYLSFPNALPAGTTQQITIEFGGKPREAVRPPWDGGWIWRKDAKGNPWMSVACQGLGASVWYPCKDHQSDEPDQGAALSIIVPDDLVAVGNGKLASKGATGNGKTKYDWVVTNPINSYNIVPYIGKYTYFGEVYDGEKGKLQCDYWVIDANLEKAKEQFKQVPKMMKCFEHWFGPYPFYEDSYKLVESPHLGMEHQSAVAYGNKYQNGYLGNDLSGSGWGSKWDFIIIHESGHEWFANNITTNDIADMWVHEGFTNYSESLFTECEYGKQAGSEYVIGLRKNISNDIPVEGPYGVNQEGSGDMYYKGANMIHTIRQIIDNDELFRDILRGLNKEFYHKTVTARQVEEYINKRSGKDFSKVYEQYLRTTKIPVLEYKSKKGIIEYKWTNVVDGFNMPVKVDLGGRTQFIQPTTKWESLKLADWHTGEAFKVDSNFYVTAKKVK</sequence>
<organism evidence="4 5">
    <name type="scientific">Pseudobacter ginsenosidimutans</name>
    <dbReference type="NCBI Taxonomy" id="661488"/>
    <lineage>
        <taxon>Bacteria</taxon>
        <taxon>Pseudomonadati</taxon>
        <taxon>Bacteroidota</taxon>
        <taxon>Chitinophagia</taxon>
        <taxon>Chitinophagales</taxon>
        <taxon>Chitinophagaceae</taxon>
        <taxon>Pseudobacter</taxon>
    </lineage>
</organism>
<proteinExistence type="predicted"/>
<dbReference type="Gene3D" id="2.60.40.1730">
    <property type="entry name" value="tricorn interacting facor f3 domain"/>
    <property type="match status" value="1"/>
</dbReference>
<comment type="caution">
    <text evidence="4">The sequence shown here is derived from an EMBL/GenBank/DDBJ whole genome shotgun (WGS) entry which is preliminary data.</text>
</comment>
<dbReference type="CDD" id="cd09603">
    <property type="entry name" value="M1_APN_like"/>
    <property type="match status" value="1"/>
</dbReference>
<dbReference type="GO" id="GO:0005737">
    <property type="term" value="C:cytoplasm"/>
    <property type="evidence" value="ECO:0007669"/>
    <property type="project" value="TreeGrafter"/>
</dbReference>
<evidence type="ECO:0000259" key="2">
    <source>
        <dbReference type="Pfam" id="PF01433"/>
    </source>
</evidence>
<dbReference type="SUPFAM" id="SSF55486">
    <property type="entry name" value="Metalloproteases ('zincins'), catalytic domain"/>
    <property type="match status" value="1"/>
</dbReference>
<dbReference type="PANTHER" id="PTHR11533:SF174">
    <property type="entry name" value="PUROMYCIN-SENSITIVE AMINOPEPTIDASE-RELATED"/>
    <property type="match status" value="1"/>
</dbReference>
<evidence type="ECO:0000313" key="5">
    <source>
        <dbReference type="Proteomes" id="UP000293874"/>
    </source>
</evidence>
<dbReference type="Pfam" id="PF01433">
    <property type="entry name" value="Peptidase_M1"/>
    <property type="match status" value="1"/>
</dbReference>
<dbReference type="GO" id="GO:0042277">
    <property type="term" value="F:peptide binding"/>
    <property type="evidence" value="ECO:0007669"/>
    <property type="project" value="TreeGrafter"/>
</dbReference>
<feature type="signal peptide" evidence="1">
    <location>
        <begin position="1"/>
        <end position="30"/>
    </location>
</feature>
<feature type="domain" description="Peptidase M1 membrane alanine aminopeptidase" evidence="2">
    <location>
        <begin position="280"/>
        <end position="483"/>
    </location>
</feature>
<dbReference type="InterPro" id="IPR050344">
    <property type="entry name" value="Peptidase_M1_aminopeptidases"/>
</dbReference>
<evidence type="ECO:0000313" key="4">
    <source>
        <dbReference type="EMBL" id="RZS65568.1"/>
    </source>
</evidence>
<dbReference type="AlphaFoldDB" id="A0A4Q7MEV1"/>